<reference evidence="1 2" key="1">
    <citation type="journal article" date="2023" name="Commun. Biol.">
        <title>Genome analysis of Parmales, the sister group of diatoms, reveals the evolutionary specialization of diatoms from phago-mixotrophs to photoautotrophs.</title>
        <authorList>
            <person name="Ban H."/>
            <person name="Sato S."/>
            <person name="Yoshikawa S."/>
            <person name="Yamada K."/>
            <person name="Nakamura Y."/>
            <person name="Ichinomiya M."/>
            <person name="Sato N."/>
            <person name="Blanc-Mathieu R."/>
            <person name="Endo H."/>
            <person name="Kuwata A."/>
            <person name="Ogata H."/>
        </authorList>
    </citation>
    <scope>NUCLEOTIDE SEQUENCE [LARGE SCALE GENOMIC DNA]</scope>
</reference>
<evidence type="ECO:0000313" key="2">
    <source>
        <dbReference type="Proteomes" id="UP001165060"/>
    </source>
</evidence>
<evidence type="ECO:0000313" key="1">
    <source>
        <dbReference type="EMBL" id="GMI33464.1"/>
    </source>
</evidence>
<proteinExistence type="predicted"/>
<evidence type="ECO:0008006" key="3">
    <source>
        <dbReference type="Google" id="ProtNLM"/>
    </source>
</evidence>
<accession>A0ABQ6MVR1</accession>
<organism evidence="1 2">
    <name type="scientific">Tetraparma gracilis</name>
    <dbReference type="NCBI Taxonomy" id="2962635"/>
    <lineage>
        <taxon>Eukaryota</taxon>
        <taxon>Sar</taxon>
        <taxon>Stramenopiles</taxon>
        <taxon>Ochrophyta</taxon>
        <taxon>Bolidophyceae</taxon>
        <taxon>Parmales</taxon>
        <taxon>Triparmaceae</taxon>
        <taxon>Tetraparma</taxon>
    </lineage>
</organism>
<dbReference type="EMBL" id="BRYB01004565">
    <property type="protein sequence ID" value="GMI33464.1"/>
    <property type="molecule type" value="Genomic_DNA"/>
</dbReference>
<sequence length="127" mass="14160">YAVSDVIFRLAVGNAWHLHVLAGGAAGFFVFEASHVFIHKVEREGWDTPLLRPMIDFHLTHHVVSTTTYGFTSPFWDWAFGDLPPASRYQWPIVPIPLPILPFLASKALHSARGGAVTPRRKTVTAE</sequence>
<protein>
    <recommendedName>
        <fullName evidence="3">Fatty acid hydroxylase domain-containing protein</fullName>
    </recommendedName>
</protein>
<gene>
    <name evidence="1" type="ORF">TeGR_g4653</name>
</gene>
<keyword evidence="2" id="KW-1185">Reference proteome</keyword>
<comment type="caution">
    <text evidence="1">The sequence shown here is derived from an EMBL/GenBank/DDBJ whole genome shotgun (WGS) entry which is preliminary data.</text>
</comment>
<name>A0ABQ6MVR1_9STRA</name>
<dbReference type="Proteomes" id="UP001165060">
    <property type="component" value="Unassembled WGS sequence"/>
</dbReference>
<feature type="non-terminal residue" evidence="1">
    <location>
        <position position="1"/>
    </location>
</feature>